<comment type="caution">
    <text evidence="1">The sequence shown here is derived from an EMBL/GenBank/DDBJ whole genome shotgun (WGS) entry which is preliminary data.</text>
</comment>
<organism evidence="1 2">
    <name type="scientific">Caenorhabditis remanei</name>
    <name type="common">Caenorhabditis vulgaris</name>
    <dbReference type="NCBI Taxonomy" id="31234"/>
    <lineage>
        <taxon>Eukaryota</taxon>
        <taxon>Metazoa</taxon>
        <taxon>Ecdysozoa</taxon>
        <taxon>Nematoda</taxon>
        <taxon>Chromadorea</taxon>
        <taxon>Rhabditida</taxon>
        <taxon>Rhabditina</taxon>
        <taxon>Rhabditomorpha</taxon>
        <taxon>Rhabditoidea</taxon>
        <taxon>Rhabditidae</taxon>
        <taxon>Peloderinae</taxon>
        <taxon>Caenorhabditis</taxon>
    </lineage>
</organism>
<accession>A0A6A5H166</accession>
<protein>
    <submittedName>
        <fullName evidence="1">Uncharacterized protein</fullName>
    </submittedName>
</protein>
<dbReference type="Proteomes" id="UP000483820">
    <property type="component" value="Chromosome III"/>
</dbReference>
<dbReference type="KEGG" id="crq:GCK72_008894"/>
<reference evidence="1 2" key="1">
    <citation type="submission" date="2019-12" db="EMBL/GenBank/DDBJ databases">
        <title>Chromosome-level assembly of the Caenorhabditis remanei genome.</title>
        <authorList>
            <person name="Teterina A.A."/>
            <person name="Willis J.H."/>
            <person name="Phillips P.C."/>
        </authorList>
    </citation>
    <scope>NUCLEOTIDE SEQUENCE [LARGE SCALE GENOMIC DNA]</scope>
    <source>
        <strain evidence="1 2">PX506</strain>
        <tissue evidence="1">Whole organism</tissue>
    </source>
</reference>
<name>A0A6A5H166_CAERE</name>
<dbReference type="AlphaFoldDB" id="A0A6A5H166"/>
<proteinExistence type="predicted"/>
<sequence>MAQLEGELLVLIGSEFRVVEDDVVGDWSDSSLVDKLWDQVEVHSLWTSDDSVNDRPWIGIDCTDTHIDALGNNDEGQLDRLVYLAAELGGTFSHHVTSIPNEFHFRVLDNNGSEVPVLSTITCFSGKSTKIDALIGYWTLDTQILLQRIVASLVVIDKHHNEHVDISTSDLLDCTLDTLQIFSDRLAILLEFTQWVDIPIESCEAMKLVVVQGDDGGPPEHLIHLLLNSLTISLTCLHLLLEKVVHRVSANHLETILDTEHQLVFVHADSSLKSWENTHVVENHSIEDVESADFISHIFMEQHSLSHMLRIHLRMKLDMKLIDAVVGFLHFDRDKVGEATLRASRRSDFRFSRLTDEKIRLDRTIVVLGFSSAVVGSRSSASSAATSRCHFT</sequence>
<dbReference type="RefSeq" id="XP_053586681.1">
    <property type="nucleotide sequence ID" value="XM_053727104.1"/>
</dbReference>
<dbReference type="CTD" id="78774787"/>
<evidence type="ECO:0000313" key="2">
    <source>
        <dbReference type="Proteomes" id="UP000483820"/>
    </source>
</evidence>
<dbReference type="GeneID" id="78774787"/>
<evidence type="ECO:0000313" key="1">
    <source>
        <dbReference type="EMBL" id="KAF1760645.1"/>
    </source>
</evidence>
<dbReference type="EMBL" id="WUAV01000003">
    <property type="protein sequence ID" value="KAF1760645.1"/>
    <property type="molecule type" value="Genomic_DNA"/>
</dbReference>
<gene>
    <name evidence="1" type="ORF">GCK72_008894</name>
</gene>